<dbReference type="EMBL" id="CP117255">
    <property type="protein sequence ID" value="WFR96159.1"/>
    <property type="molecule type" value="Genomic_DNA"/>
</dbReference>
<dbReference type="Pfam" id="PF07369">
    <property type="entry name" value="DUF1488"/>
    <property type="match status" value="1"/>
</dbReference>
<evidence type="ECO:0000313" key="2">
    <source>
        <dbReference type="Proteomes" id="UP000249499"/>
    </source>
</evidence>
<dbReference type="KEGG" id="rtu:PR017_03170"/>
<dbReference type="Proteomes" id="UP000249499">
    <property type="component" value="Chromosome"/>
</dbReference>
<protein>
    <submittedName>
        <fullName evidence="1">DUF1488 domain-containing protein</fullName>
    </submittedName>
</protein>
<dbReference type="AlphaFoldDB" id="A0AAF1KW92"/>
<proteinExistence type="predicted"/>
<gene>
    <name evidence="1" type="ORF">PR017_03170</name>
</gene>
<dbReference type="InterPro" id="IPR009962">
    <property type="entry name" value="DUF1488"/>
</dbReference>
<dbReference type="RefSeq" id="WP_111220761.1">
    <property type="nucleotide sequence ID" value="NZ_CP117255.1"/>
</dbReference>
<reference evidence="1 2" key="1">
    <citation type="journal article" date="2018" name="Sci. Rep.">
        <title>Rhizobium tumorigenes sp. nov., a novel plant tumorigenic bacterium isolated from cane gall tumors on thornless blackberry.</title>
        <authorList>
            <person name="Kuzmanovi N."/>
            <person name="Smalla K."/>
            <person name="Gronow S."/>
            <person name="PuBawska J."/>
        </authorList>
    </citation>
    <scope>NUCLEOTIDE SEQUENCE [LARGE SCALE GENOMIC DNA]</scope>
    <source>
        <strain evidence="1 2">1078</strain>
    </source>
</reference>
<keyword evidence="2" id="KW-1185">Reference proteome</keyword>
<evidence type="ECO:0000313" key="1">
    <source>
        <dbReference type="EMBL" id="WFR96159.1"/>
    </source>
</evidence>
<reference evidence="2" key="2">
    <citation type="journal article" date="2023" name="MicrobiologyOpen">
        <title>Genomics of the tumorigenes clade of the family Rhizobiaceae and description of Rhizobium rhododendri sp. nov.</title>
        <authorList>
            <person name="Kuzmanovic N."/>
            <person name="diCenzo G.C."/>
            <person name="Bunk B."/>
            <person name="Sproeer C."/>
            <person name="Fruehling A."/>
            <person name="Neumann-Schaal M."/>
            <person name="Overmann J."/>
            <person name="Smalla K."/>
        </authorList>
    </citation>
    <scope>NUCLEOTIDE SEQUENCE [LARGE SCALE GENOMIC DNA]</scope>
    <source>
        <strain evidence="2">1078</strain>
    </source>
</reference>
<organism evidence="1 2">
    <name type="scientific">Rhizobium tumorigenes</name>
    <dbReference type="NCBI Taxonomy" id="2041385"/>
    <lineage>
        <taxon>Bacteria</taxon>
        <taxon>Pseudomonadati</taxon>
        <taxon>Pseudomonadota</taxon>
        <taxon>Alphaproteobacteria</taxon>
        <taxon>Hyphomicrobiales</taxon>
        <taxon>Rhizobiaceae</taxon>
        <taxon>Rhizobium/Agrobacterium group</taxon>
        <taxon>Rhizobium</taxon>
    </lineage>
</organism>
<sequence>MSLTFPNASRSYDEPGRRVRFLGHDGMFQVQLFVDVDVFAGANSEAGYLAAFDAKRSGIQAVATKAYAATRRSSYILTSKDFR</sequence>
<name>A0AAF1KW92_9HYPH</name>
<accession>A0AAF1KW92</accession>